<keyword evidence="2" id="KW-1185">Reference proteome</keyword>
<dbReference type="AlphaFoldDB" id="A0A5S4G180"/>
<proteinExistence type="predicted"/>
<comment type="caution">
    <text evidence="1">The sequence shown here is derived from an EMBL/GenBank/DDBJ whole genome shotgun (WGS) entry which is preliminary data.</text>
</comment>
<accession>A0A5S4G180</accession>
<reference evidence="1 2" key="1">
    <citation type="submission" date="2019-05" db="EMBL/GenBank/DDBJ databases">
        <title>Draft genome sequence of Nonomuraea zeae DSM 100528.</title>
        <authorList>
            <person name="Saricaoglu S."/>
            <person name="Isik K."/>
        </authorList>
    </citation>
    <scope>NUCLEOTIDE SEQUENCE [LARGE SCALE GENOMIC DNA]</scope>
    <source>
        <strain evidence="1 2">DSM 100528</strain>
    </source>
</reference>
<protein>
    <submittedName>
        <fullName evidence="1">Uncharacterized protein</fullName>
    </submittedName>
</protein>
<evidence type="ECO:0000313" key="1">
    <source>
        <dbReference type="EMBL" id="TMR26726.1"/>
    </source>
</evidence>
<sequence length="229" mass="25548">MLGLPYHRLQQLTLVSELDDLPLHAIRRITHALNLAWPTWLEPAQEARPSPDPPDTTHLTAERATFDDADRIRALLASALGHPLTRRQIADVLGWSLKRVQAALPHLTLARQYLQLIPDDASAELALPPRALPAGARDRLHRLLLRQHGPTPALAYIAYRIGARNNSDALTFAQRHPDTISGAQAAGLLTYSISDDGHRPQTQPRRCLQLGDRRNLHDALLLDQQEKPM</sequence>
<name>A0A5S4G180_9ACTN</name>
<dbReference type="RefSeq" id="WP_138695344.1">
    <property type="nucleotide sequence ID" value="NZ_JBHSAZ010000113.1"/>
</dbReference>
<dbReference type="Proteomes" id="UP000306628">
    <property type="component" value="Unassembled WGS sequence"/>
</dbReference>
<gene>
    <name evidence="1" type="ORF">ETD85_41630</name>
</gene>
<evidence type="ECO:0000313" key="2">
    <source>
        <dbReference type="Proteomes" id="UP000306628"/>
    </source>
</evidence>
<dbReference type="OrthoDB" id="139278at85012"/>
<dbReference type="EMBL" id="VCKX01000189">
    <property type="protein sequence ID" value="TMR26726.1"/>
    <property type="molecule type" value="Genomic_DNA"/>
</dbReference>
<organism evidence="1 2">
    <name type="scientific">Nonomuraea zeae</name>
    <dbReference type="NCBI Taxonomy" id="1642303"/>
    <lineage>
        <taxon>Bacteria</taxon>
        <taxon>Bacillati</taxon>
        <taxon>Actinomycetota</taxon>
        <taxon>Actinomycetes</taxon>
        <taxon>Streptosporangiales</taxon>
        <taxon>Streptosporangiaceae</taxon>
        <taxon>Nonomuraea</taxon>
    </lineage>
</organism>